<keyword evidence="1" id="KW-1185">Reference proteome</keyword>
<dbReference type="AlphaFoldDB" id="A0A6P7TVC8"/>
<accession>A0A6P7TVC8</accession>
<organism evidence="1 2">
    <name type="scientific">Octopus sinensis</name>
    <name type="common">East Asian common octopus</name>
    <dbReference type="NCBI Taxonomy" id="2607531"/>
    <lineage>
        <taxon>Eukaryota</taxon>
        <taxon>Metazoa</taxon>
        <taxon>Spiralia</taxon>
        <taxon>Lophotrochozoa</taxon>
        <taxon>Mollusca</taxon>
        <taxon>Cephalopoda</taxon>
        <taxon>Coleoidea</taxon>
        <taxon>Octopodiformes</taxon>
        <taxon>Octopoda</taxon>
        <taxon>Incirrata</taxon>
        <taxon>Octopodidae</taxon>
        <taxon>Octopus</taxon>
    </lineage>
</organism>
<gene>
    <name evidence="2" type="primary">LOC115229543</name>
</gene>
<evidence type="ECO:0000313" key="1">
    <source>
        <dbReference type="Proteomes" id="UP000515154"/>
    </source>
</evidence>
<protein>
    <submittedName>
        <fullName evidence="2">60S acidic ribosomal protein P0-like</fullName>
    </submittedName>
</protein>
<dbReference type="RefSeq" id="XP_029655733.1">
    <property type="nucleotide sequence ID" value="XM_029799873.1"/>
</dbReference>
<dbReference type="Proteomes" id="UP000515154">
    <property type="component" value="Unplaced"/>
</dbReference>
<name>A0A6P7TVC8_9MOLL</name>
<evidence type="ECO:0000313" key="2">
    <source>
        <dbReference type="RefSeq" id="XP_029655733.1"/>
    </source>
</evidence>
<sequence>MTCVSLATGYPTEMSVSQSLMSCFRNLINVSLAVDFDIPEAKNFKEMLENPQIVAAQVPAMDVEITVEEKKDVKLAIVEEESESDDFDDIFG</sequence>
<dbReference type="KEGG" id="osn:115229543"/>
<reference evidence="2" key="1">
    <citation type="submission" date="2025-08" db="UniProtKB">
        <authorList>
            <consortium name="RefSeq"/>
        </authorList>
    </citation>
    <scope>IDENTIFICATION</scope>
</reference>
<proteinExistence type="predicted"/>